<evidence type="ECO:0000256" key="2">
    <source>
        <dbReference type="ARBA" id="ARBA00022723"/>
    </source>
</evidence>
<evidence type="ECO:0000313" key="7">
    <source>
        <dbReference type="EMBL" id="MBN8205443.1"/>
    </source>
</evidence>
<evidence type="ECO:0000256" key="3">
    <source>
        <dbReference type="ARBA" id="ARBA00022842"/>
    </source>
</evidence>
<dbReference type="InterPro" id="IPR005000">
    <property type="entry name" value="Aldolase/citrate-lyase_domain"/>
</dbReference>
<feature type="binding site" evidence="4">
    <location>
        <position position="128"/>
    </location>
    <ligand>
        <name>substrate</name>
    </ligand>
</feature>
<dbReference type="InterPro" id="IPR011206">
    <property type="entry name" value="Citrate_lyase_beta/mcl1/mcl2"/>
</dbReference>
<protein>
    <submittedName>
        <fullName evidence="7">CoA ester lyase</fullName>
    </submittedName>
</protein>
<dbReference type="Proteomes" id="UP000664385">
    <property type="component" value="Unassembled WGS sequence"/>
</dbReference>
<sequence>MSEIVRPRRSALYVPGANSRALEKSTGLAADMIILDLEDAVAPAEKEASRTRVCAAIESRAFGPREVLVRVNARGTSWHWDDLRAVAATPAHGVLVPKVDSPHEAARLADALDELDAPQSLRLWVMIETPRAVLAAAEIAAPSDRIEGLVIGTNDLVNDLGALHVPGRMPVLSSLSHTILAARASGKAVLDGVYNAVRDTEGFVAEAAQGRALGFDGKTLVHPAQIGPANAAFGPSAADVQRAHEVIDAFSQAEAAGEGVTVVDGQMIEHLHVVHARRVIALQAQIEALTTAA</sequence>
<name>A0A939DWS5_9MICO</name>
<comment type="cofactor">
    <cofactor evidence="1">
        <name>Mg(2+)</name>
        <dbReference type="ChEBI" id="CHEBI:18420"/>
    </cofactor>
</comment>
<dbReference type="InterPro" id="IPR015813">
    <property type="entry name" value="Pyrv/PenolPyrv_kinase-like_dom"/>
</dbReference>
<dbReference type="PIRSF" id="PIRSF015582">
    <property type="entry name" value="Cit_lyase_B"/>
    <property type="match status" value="1"/>
</dbReference>
<evidence type="ECO:0000259" key="6">
    <source>
        <dbReference type="Pfam" id="PF03328"/>
    </source>
</evidence>
<reference evidence="7" key="1">
    <citation type="submission" date="2020-12" db="EMBL/GenBank/DDBJ databases">
        <title>PHA producing bacteria isolated from mangrove.</title>
        <authorList>
            <person name="Zheng W."/>
            <person name="Yu S."/>
            <person name="Huang Y."/>
        </authorList>
    </citation>
    <scope>NUCLEOTIDE SEQUENCE</scope>
    <source>
        <strain evidence="7">GN8-5</strain>
    </source>
</reference>
<dbReference type="PANTHER" id="PTHR32308">
    <property type="entry name" value="LYASE BETA SUBUNIT, PUTATIVE (AFU_ORTHOLOGUE AFUA_4G13030)-RELATED"/>
    <property type="match status" value="1"/>
</dbReference>
<accession>A0A939DWS5</accession>
<dbReference type="GO" id="GO:0006107">
    <property type="term" value="P:oxaloacetate metabolic process"/>
    <property type="evidence" value="ECO:0007669"/>
    <property type="project" value="TreeGrafter"/>
</dbReference>
<keyword evidence="7" id="KW-0456">Lyase</keyword>
<feature type="binding site" evidence="4">
    <location>
        <position position="70"/>
    </location>
    <ligand>
        <name>substrate</name>
    </ligand>
</feature>
<dbReference type="AlphaFoldDB" id="A0A939DWS5"/>
<dbReference type="Pfam" id="PF03328">
    <property type="entry name" value="HpcH_HpaI"/>
    <property type="match status" value="1"/>
</dbReference>
<dbReference type="InterPro" id="IPR040442">
    <property type="entry name" value="Pyrv_kinase-like_dom_sf"/>
</dbReference>
<dbReference type="PANTHER" id="PTHR32308:SF10">
    <property type="entry name" value="CITRATE LYASE SUBUNIT BETA"/>
    <property type="match status" value="1"/>
</dbReference>
<organism evidence="7 8">
    <name type="scientific">Microbacterium esteraromaticum</name>
    <dbReference type="NCBI Taxonomy" id="57043"/>
    <lineage>
        <taxon>Bacteria</taxon>
        <taxon>Bacillati</taxon>
        <taxon>Actinomycetota</taxon>
        <taxon>Actinomycetes</taxon>
        <taxon>Micrococcales</taxon>
        <taxon>Microbacteriaceae</taxon>
        <taxon>Microbacterium</taxon>
    </lineage>
</organism>
<dbReference type="GO" id="GO:0016829">
    <property type="term" value="F:lyase activity"/>
    <property type="evidence" value="ECO:0007669"/>
    <property type="project" value="UniProtKB-KW"/>
</dbReference>
<gene>
    <name evidence="7" type="ORF">JF543_05665</name>
</gene>
<dbReference type="Gene3D" id="3.20.20.60">
    <property type="entry name" value="Phosphoenolpyruvate-binding domains"/>
    <property type="match status" value="1"/>
</dbReference>
<evidence type="ECO:0000256" key="4">
    <source>
        <dbReference type="PIRSR" id="PIRSR015582-1"/>
    </source>
</evidence>
<evidence type="ECO:0000256" key="5">
    <source>
        <dbReference type="PIRSR" id="PIRSR015582-2"/>
    </source>
</evidence>
<proteinExistence type="predicted"/>
<keyword evidence="2 5" id="KW-0479">Metal-binding</keyword>
<dbReference type="SUPFAM" id="SSF51621">
    <property type="entry name" value="Phosphoenolpyruvate/pyruvate domain"/>
    <property type="match status" value="1"/>
</dbReference>
<dbReference type="EMBL" id="JAEMWU010000001">
    <property type="protein sequence ID" value="MBN8205443.1"/>
    <property type="molecule type" value="Genomic_DNA"/>
</dbReference>
<evidence type="ECO:0000313" key="8">
    <source>
        <dbReference type="Proteomes" id="UP000664385"/>
    </source>
</evidence>
<comment type="caution">
    <text evidence="7">The sequence shown here is derived from an EMBL/GenBank/DDBJ whole genome shotgun (WGS) entry which is preliminary data.</text>
</comment>
<keyword evidence="3 5" id="KW-0460">Magnesium</keyword>
<evidence type="ECO:0000256" key="1">
    <source>
        <dbReference type="ARBA" id="ARBA00001946"/>
    </source>
</evidence>
<feature type="domain" description="HpcH/HpaI aldolase/citrate lyase" evidence="6">
    <location>
        <begin position="9"/>
        <end position="223"/>
    </location>
</feature>
<dbReference type="RefSeq" id="WP_206823085.1">
    <property type="nucleotide sequence ID" value="NZ_JAEMWU010000001.1"/>
</dbReference>
<feature type="binding site" evidence="5">
    <location>
        <position position="128"/>
    </location>
    <ligand>
        <name>Mg(2+)</name>
        <dbReference type="ChEBI" id="CHEBI:18420"/>
    </ligand>
</feature>
<dbReference type="GO" id="GO:0000287">
    <property type="term" value="F:magnesium ion binding"/>
    <property type="evidence" value="ECO:0007669"/>
    <property type="project" value="TreeGrafter"/>
</dbReference>
<feature type="binding site" evidence="5">
    <location>
        <position position="155"/>
    </location>
    <ligand>
        <name>Mg(2+)</name>
        <dbReference type="ChEBI" id="CHEBI:18420"/>
    </ligand>
</feature>